<dbReference type="InterPro" id="IPR011010">
    <property type="entry name" value="DNA_brk_join_enz"/>
</dbReference>
<evidence type="ECO:0000313" key="4">
    <source>
        <dbReference type="EMBL" id="CAD18072.1"/>
    </source>
</evidence>
<dbReference type="KEGG" id="rso:RSc1846"/>
<evidence type="ECO:0000313" key="3">
    <source>
        <dbReference type="EMBL" id="CAD15548.1"/>
    </source>
</evidence>
<dbReference type="Proteomes" id="UP000001436">
    <property type="component" value="Plasmid pGMI1000MP"/>
</dbReference>
<sequence length="522" mass="57714">MIGSRCCAPYHLDSAMLVQPVDLQQWTAKDADHWLGQIVRQLPALPPLLRYYDDFDDATRVIHSPTEATVFALHINGGMQYLDFSAHEHSYALLLKHLFLYLLGGNLHVSTATGYLQATKHFSYAEVLALLMAGPGNCVASWAELRALGKPTEAYGFAKALLRLLCHYRLCGWSPEYREFIGVALPWPARDKYAGVRTGEVFLSVEEEAVIVRYLDETVQAGAGIPHEDLCDAVMLLCAYQFGMRPIQIALLALRDVRVWQDVGDVLPAVHLTFRMVKQRRGAVIKPLLRRVKREWAALPAQLEQVHRARECAGAQRFCSVESAHQVSMRIANLTERLLGVRVTATDLRHTAAQRLVDAGANQEELAAFLGHADVATGLVYFDSSPNQAERVNRAMGLSPVYQRVARIAHARFISAEELSTLKGEQQIAGVPHGLPIAGIGGCTTGQPACPFNPITSCYGCHRFMPVRDTRLHREVLDGLRGVVRFFHDTSRSEASSPAYLQLQHAIAGVQAILAELEGDAQ</sequence>
<dbReference type="EMBL" id="AL646053">
    <property type="protein sequence ID" value="CAD18072.1"/>
    <property type="molecule type" value="Genomic_DNA"/>
</dbReference>
<dbReference type="EnsemblBacteria" id="CAD15548">
    <property type="protein sequence ID" value="CAD15548"/>
    <property type="gene ID" value="RSc1846"/>
</dbReference>
<feature type="domain" description="Tyr recombinase" evidence="2">
    <location>
        <begin position="198"/>
        <end position="394"/>
    </location>
</feature>
<dbReference type="Gene3D" id="1.10.443.10">
    <property type="entry name" value="Intergrase catalytic core"/>
    <property type="match status" value="1"/>
</dbReference>
<dbReference type="KEGG" id="rso:RSp0921"/>
<reference evidence="4" key="2">
    <citation type="submission" date="2006-04" db="EMBL/GenBank/DDBJ databases">
        <authorList>
            <person name="Boucher C.A."/>
        </authorList>
    </citation>
    <scope>NUCLEOTIDE SEQUENCE</scope>
    <source>
        <strain evidence="4">GMI1000</strain>
        <plasmid evidence="5">megaplasmid Rsp</plasmid>
    </source>
</reference>
<dbReference type="InterPro" id="IPR002104">
    <property type="entry name" value="Integrase_catalytic"/>
</dbReference>
<dbReference type="EMBL" id="AL646052">
    <property type="protein sequence ID" value="CAD15548.1"/>
    <property type="molecule type" value="Genomic_DNA"/>
</dbReference>
<dbReference type="AlphaFoldDB" id="Q8XG62"/>
<keyword evidence="1" id="KW-0233">DNA recombination</keyword>
<evidence type="ECO:0000313" key="5">
    <source>
        <dbReference type="Proteomes" id="UP000001436"/>
    </source>
</evidence>
<dbReference type="SUPFAM" id="SSF56349">
    <property type="entry name" value="DNA breaking-rejoining enzymes"/>
    <property type="match status" value="1"/>
</dbReference>
<dbReference type="GO" id="GO:0015074">
    <property type="term" value="P:DNA integration"/>
    <property type="evidence" value="ECO:0007669"/>
    <property type="project" value="InterPro"/>
</dbReference>
<dbReference type="GO" id="GO:0006310">
    <property type="term" value="P:DNA recombination"/>
    <property type="evidence" value="ECO:0007669"/>
    <property type="project" value="UniProtKB-KW"/>
</dbReference>
<dbReference type="HOGENOM" id="CLU_541704_0_0_4"/>
<dbReference type="STRING" id="267608.RSc1846"/>
<dbReference type="Proteomes" id="UP000001436">
    <property type="component" value="Chromosome"/>
</dbReference>
<protein>
    <submittedName>
        <fullName evidence="3 4">Integrase/recombinase protein</fullName>
    </submittedName>
</protein>
<dbReference type="PROSITE" id="PS51898">
    <property type="entry name" value="TYR_RECOMBINASE"/>
    <property type="match status" value="1"/>
</dbReference>
<accession>Q8XG62</accession>
<geneLocation type="plasmid" evidence="5">
    <name>megaplasmid Rsp</name>
</geneLocation>
<reference evidence="4 5" key="1">
    <citation type="journal article" date="2002" name="Nature">
        <title>Genome sequence of the plant pathogen Ralstonia solanacearum.</title>
        <authorList>
            <person name="Salanoubat M."/>
            <person name="Genin S."/>
            <person name="Artiguenave F."/>
            <person name="Gouzy J."/>
            <person name="Mangenot S."/>
            <person name="Arlat M."/>
            <person name="Billault A."/>
            <person name="Brottier P."/>
            <person name="Camus J.C."/>
            <person name="Cattolico L."/>
            <person name="Chandler M."/>
            <person name="Choisne N."/>
            <person name="Claudel-Renard C."/>
            <person name="Cunnac S."/>
            <person name="Demange N."/>
            <person name="Gaspin C."/>
            <person name="Lavie M."/>
            <person name="Moisan A."/>
            <person name="Robert C."/>
            <person name="Saurin W."/>
            <person name="Schiex T."/>
            <person name="Siguier P."/>
            <person name="Thebault P."/>
            <person name="Whalen M."/>
            <person name="Wincker P."/>
            <person name="Levy M."/>
            <person name="Weissenbach J."/>
            <person name="Boucher C.A."/>
        </authorList>
    </citation>
    <scope>NUCLEOTIDE SEQUENCE [LARGE SCALE GENOMIC DNA]</scope>
    <source>
        <strain evidence="5">ATCC BAA-1114 / GMI1000</strain>
        <strain evidence="4">GMI1000</strain>
        <plasmid evidence="5">megaplasmid Rsp</plasmid>
    </source>
</reference>
<dbReference type="PATRIC" id="fig|267608.8.peg.4396"/>
<organism evidence="4 5">
    <name type="scientific">Ralstonia nicotianae (strain ATCC BAA-1114 / GMI1000)</name>
    <name type="common">Ralstonia solanacearum</name>
    <dbReference type="NCBI Taxonomy" id="267608"/>
    <lineage>
        <taxon>Bacteria</taxon>
        <taxon>Pseudomonadati</taxon>
        <taxon>Pseudomonadota</taxon>
        <taxon>Betaproteobacteria</taxon>
        <taxon>Burkholderiales</taxon>
        <taxon>Burkholderiaceae</taxon>
        <taxon>Ralstonia</taxon>
        <taxon>Ralstonia solanacearum species complex</taxon>
    </lineage>
</organism>
<name>Q8XG62_RALN1</name>
<proteinExistence type="predicted"/>
<dbReference type="eggNOG" id="COG0582">
    <property type="taxonomic scope" value="Bacteria"/>
</dbReference>
<evidence type="ECO:0000259" key="2">
    <source>
        <dbReference type="PROSITE" id="PS51898"/>
    </source>
</evidence>
<dbReference type="Pfam" id="PF00589">
    <property type="entry name" value="Phage_integrase"/>
    <property type="match status" value="1"/>
</dbReference>
<gene>
    <name evidence="3" type="ordered locus">RSc1846</name>
    <name evidence="4" type="ordered locus">RSp0921</name>
</gene>
<dbReference type="EnsemblBacteria" id="CAD18072">
    <property type="protein sequence ID" value="CAD18072"/>
    <property type="gene ID" value="RSp0921"/>
</dbReference>
<dbReference type="GO" id="GO:0003677">
    <property type="term" value="F:DNA binding"/>
    <property type="evidence" value="ECO:0007669"/>
    <property type="project" value="InterPro"/>
</dbReference>
<dbReference type="InterPro" id="IPR013762">
    <property type="entry name" value="Integrase-like_cat_sf"/>
</dbReference>
<keyword evidence="5" id="KW-1185">Reference proteome</keyword>
<evidence type="ECO:0000256" key="1">
    <source>
        <dbReference type="ARBA" id="ARBA00023172"/>
    </source>
</evidence>